<dbReference type="PROSITE" id="PS50297">
    <property type="entry name" value="ANK_REP_REGION"/>
    <property type="match status" value="2"/>
</dbReference>
<dbReference type="PANTHER" id="PTHR24198:SF165">
    <property type="entry name" value="ANKYRIN REPEAT-CONTAINING PROTEIN-RELATED"/>
    <property type="match status" value="1"/>
</dbReference>
<dbReference type="PANTHER" id="PTHR24198">
    <property type="entry name" value="ANKYRIN REPEAT AND PROTEIN KINASE DOMAIN-CONTAINING PROTEIN"/>
    <property type="match status" value="1"/>
</dbReference>
<protein>
    <submittedName>
        <fullName evidence="6">Uncharacterized protein</fullName>
    </submittedName>
</protein>
<sequence length="1625" mass="187636">MTPRTIEPISSSPRDASPRIEQRLPEAVNTSSDKAEPKSSTSSPLYDVKPGKKSKRVTERAYTLSTLDHIPRALELPVITFPSEAKAYRANVVSKGPNCMADELEEPALPCAVSIELDDTSVPLAQTNSPCLTELVMSDAPSELAEPEGSSIAEVDDDTDELAFDGERVRAAIASALDILPQRFSTFSQEEEEEEREVAAMEHETEEVLHANEDVLVESELATEEVEVASEKEELRTEDGEIVNDQTDSRPSTGFTQDDFFPSPWATTGIILDDESMDIERELVLEQLELLYVHTNDDESSSLDHYRLPTEQSDVDDPPIFEIFTNTPRSEPPEPDLEISTARKPELLETEELSTHLARILALCRDVHLTTVEMTQRLDLEVARSSSPLPSPFVAPHLSTRYLERELKTLRRYFHNWHTVCLEKQHRLACLRDSWAIRRITRAMWNWHQQKQQKRAAERQQQLVRASCCIQRSWRAALARRQCRVRQQLFHEHHRAFKRVQFFTRLCQRHKRRVEAQLKLQRWWKRVLRRKRARERMLAKARADKKRRATAAKQLHTFVTQQHLRHKLAQALETNRRLAFKQQLQITKARSEEEKRRQLEAKRRTELQVVMKQALHEMERKWREAEAEKTRLLAEQAEKERTSREMEAQRQRRQAKETIQAFLTLQILRKRMVDANRAKEETLRKQQAEEQAHRKQLAANRAQQLLATRVLHWQLTRQQTQAERERRRWHEEQQIQAKKTAAHVIRQFVTLRVSEYCAKAEQTTLVSKQKTLLKAKERELSRIKHSSARERVNAWLSRCVRDRRLEAAAREACDAAVRQQQAMAAERRRCESEQRIQHWLVSQLQRQQARQAQAVTKQKRQEAQRLERERQEVAREDERAKTLMHHERAIAQLQRQMEEERERIVALERRLQSHLVERLVADKLTAEKWTLIAFASAVKTFHSEHKRLETAVKAKQLRIRSIERRGWYKWRQWFIGRQARTEITKEALWPTRDAQAPLISTATNEELESEARRSLRLFELRCIASARKLQRCWRSWQRRLRQRRRQSVKHREDELVHEHKARKPTVSAPIIDDRQEDAAWLLQDWWQHVWERRELWYTVTIENSVRLTVYFKAGRAWLTEGGRRFSDAVGLQFDRSVTRKLLEIVTSSAHSREDILSAMEDIALDSAPLLTTARGSPRTQQLVNGASFLPVDELELPRFCSRTRQMNKVRSMHKRQQLLDAKAATGNYASVASMTIFDAVETASVDDASFLLQQGVDLHRLEAHTHRTALHALAFCTESLQMRLGMLDFLLERAKINVNARDVHGDTALTLFAARGHAAMIQHILERSSTVDWRALNQDGRNPLHCACEQDQIEVAVLLQQLFALDSKKHKTDGEVVAPTQTALLLELHRPDSGGRTPLHVLAEHGYNDCLRSILSALSSELRELLISRVDPLGRTPLLTAIRHSHVEFVTTLLEFSASVLARDSRLRSVLHYAVDAVDAIALTTLLVEKRADLQSLDERGDSVLHYAAITGRVAVVRHLSTLGADPRVLNSDHESPAQVAVLHGHMECARLLLVVSTEEDKVLRGLRLDSPSAKSYCFPVASAAAPREKPGYWEELHQDVELVEESGHFSSEDEGETSKGWDSD</sequence>
<feature type="coiled-coil region" evidence="4">
    <location>
        <begin position="581"/>
        <end position="705"/>
    </location>
</feature>
<dbReference type="InterPro" id="IPR036770">
    <property type="entry name" value="Ankyrin_rpt-contain_sf"/>
</dbReference>
<gene>
    <name evidence="6" type="ORF">Poli38472_005737</name>
</gene>
<evidence type="ECO:0000256" key="3">
    <source>
        <dbReference type="PROSITE-ProRule" id="PRU00023"/>
    </source>
</evidence>
<dbReference type="EMBL" id="SPLM01000002">
    <property type="protein sequence ID" value="TMW68269.1"/>
    <property type="molecule type" value="Genomic_DNA"/>
</dbReference>
<keyword evidence="2 3" id="KW-0040">ANK repeat</keyword>
<dbReference type="SMART" id="SM00248">
    <property type="entry name" value="ANK"/>
    <property type="match status" value="8"/>
</dbReference>
<reference evidence="6" key="1">
    <citation type="submission" date="2019-03" db="EMBL/GenBank/DDBJ databases">
        <title>Long read genome sequence of the mycoparasitic Pythium oligandrum ATCC 38472 isolated from sugarbeet rhizosphere.</title>
        <authorList>
            <person name="Gaulin E."/>
        </authorList>
    </citation>
    <scope>NUCLEOTIDE SEQUENCE</scope>
    <source>
        <strain evidence="6">ATCC 38472_TT</strain>
    </source>
</reference>
<organism evidence="6 7">
    <name type="scientific">Pythium oligandrum</name>
    <name type="common">Mycoparasitic fungus</name>
    <dbReference type="NCBI Taxonomy" id="41045"/>
    <lineage>
        <taxon>Eukaryota</taxon>
        <taxon>Sar</taxon>
        <taxon>Stramenopiles</taxon>
        <taxon>Oomycota</taxon>
        <taxon>Peronosporomycetes</taxon>
        <taxon>Pythiales</taxon>
        <taxon>Pythiaceae</taxon>
        <taxon>Pythium</taxon>
    </lineage>
</organism>
<proteinExistence type="predicted"/>
<dbReference type="Proteomes" id="UP000794436">
    <property type="component" value="Unassembled WGS sequence"/>
</dbReference>
<dbReference type="SUPFAM" id="SSF48403">
    <property type="entry name" value="Ankyrin repeat"/>
    <property type="match status" value="1"/>
</dbReference>
<feature type="region of interest" description="Disordered" evidence="5">
    <location>
        <begin position="1604"/>
        <end position="1625"/>
    </location>
</feature>
<feature type="compositionally biased region" description="Polar residues" evidence="5">
    <location>
        <begin position="28"/>
        <end position="44"/>
    </location>
</feature>
<evidence type="ECO:0000313" key="7">
    <source>
        <dbReference type="Proteomes" id="UP000794436"/>
    </source>
</evidence>
<dbReference type="PROSITE" id="PS50088">
    <property type="entry name" value="ANK_REPEAT"/>
    <property type="match status" value="2"/>
</dbReference>
<evidence type="ECO:0000256" key="5">
    <source>
        <dbReference type="SAM" id="MobiDB-lite"/>
    </source>
</evidence>
<evidence type="ECO:0000256" key="4">
    <source>
        <dbReference type="SAM" id="Coils"/>
    </source>
</evidence>
<feature type="repeat" description="ANK" evidence="3">
    <location>
        <begin position="1433"/>
        <end position="1465"/>
    </location>
</feature>
<dbReference type="Pfam" id="PF12796">
    <property type="entry name" value="Ank_2"/>
    <property type="match status" value="3"/>
</dbReference>
<feature type="coiled-coil region" evidence="4">
    <location>
        <begin position="849"/>
        <end position="917"/>
    </location>
</feature>
<evidence type="ECO:0000256" key="2">
    <source>
        <dbReference type="ARBA" id="ARBA00023043"/>
    </source>
</evidence>
<feature type="repeat" description="ANK" evidence="3">
    <location>
        <begin position="1500"/>
        <end position="1532"/>
    </location>
</feature>
<accession>A0A8K1CS69</accession>
<keyword evidence="7" id="KW-1185">Reference proteome</keyword>
<keyword evidence="4" id="KW-0175">Coiled coil</keyword>
<evidence type="ECO:0000256" key="1">
    <source>
        <dbReference type="ARBA" id="ARBA00022737"/>
    </source>
</evidence>
<dbReference type="InterPro" id="IPR002110">
    <property type="entry name" value="Ankyrin_rpt"/>
</dbReference>
<name>A0A8K1CS69_PYTOL</name>
<dbReference type="Gene3D" id="1.25.40.20">
    <property type="entry name" value="Ankyrin repeat-containing domain"/>
    <property type="match status" value="2"/>
</dbReference>
<comment type="caution">
    <text evidence="6">The sequence shown here is derived from an EMBL/GenBank/DDBJ whole genome shotgun (WGS) entry which is preliminary data.</text>
</comment>
<feature type="region of interest" description="Disordered" evidence="5">
    <location>
        <begin position="1"/>
        <end position="59"/>
    </location>
</feature>
<evidence type="ECO:0000313" key="6">
    <source>
        <dbReference type="EMBL" id="TMW68269.1"/>
    </source>
</evidence>
<keyword evidence="1" id="KW-0677">Repeat</keyword>
<dbReference type="OrthoDB" id="539213at2759"/>